<name>A0AA97AMQ1_LEPBY</name>
<reference evidence="1" key="2">
    <citation type="submission" date="2023-07" db="EMBL/GenBank/DDBJ databases">
        <authorList>
            <person name="Bai X.-H."/>
            <person name="Wang H.-H."/>
            <person name="Wang J."/>
            <person name="Ma M.-Y."/>
            <person name="Hu H.-H."/>
            <person name="Song Z.-L."/>
            <person name="Ma H.-G."/>
            <person name="Fan Y."/>
            <person name="Du C.-Y."/>
            <person name="Xu J.-C."/>
        </authorList>
    </citation>
    <scope>NUCLEOTIDE SEQUENCE</scope>
    <source>
        <strain evidence="1">CZ1</strain>
    </source>
</reference>
<gene>
    <name evidence="1" type="ORF">Q2T42_16520</name>
</gene>
<dbReference type="RefSeq" id="WP_268182911.1">
    <property type="nucleotide sequence ID" value="NZ_CP130144.1"/>
</dbReference>
<accession>A0AA97AMQ1</accession>
<evidence type="ECO:0000313" key="1">
    <source>
        <dbReference type="EMBL" id="WNZ43449.1"/>
    </source>
</evidence>
<dbReference type="EMBL" id="CP130144">
    <property type="protein sequence ID" value="WNZ43449.1"/>
    <property type="molecule type" value="Genomic_DNA"/>
</dbReference>
<proteinExistence type="predicted"/>
<organism evidence="1">
    <name type="scientific">Leptolyngbya boryana CZ1</name>
    <dbReference type="NCBI Taxonomy" id="3060204"/>
    <lineage>
        <taxon>Bacteria</taxon>
        <taxon>Bacillati</taxon>
        <taxon>Cyanobacteriota</taxon>
        <taxon>Cyanophyceae</taxon>
        <taxon>Leptolyngbyales</taxon>
        <taxon>Leptolyngbyaceae</taxon>
        <taxon>Leptolyngbya group</taxon>
        <taxon>Leptolyngbya</taxon>
    </lineage>
</organism>
<reference evidence="1" key="1">
    <citation type="journal article" date="2023" name="Plants (Basel)">
        <title>Genomic Analysis of Leptolyngbya boryana CZ1 Reveals Efficient Carbon Fixation Modules.</title>
        <authorList>
            <person name="Bai X."/>
            <person name="Wang H."/>
            <person name="Cheng W."/>
            <person name="Wang J."/>
            <person name="Ma M."/>
            <person name="Hu H."/>
            <person name="Song Z."/>
            <person name="Ma H."/>
            <person name="Fan Y."/>
            <person name="Du C."/>
            <person name="Xu J."/>
        </authorList>
    </citation>
    <scope>NUCLEOTIDE SEQUENCE</scope>
    <source>
        <strain evidence="1">CZ1</strain>
    </source>
</reference>
<protein>
    <submittedName>
        <fullName evidence="1">Uncharacterized protein</fullName>
    </submittedName>
</protein>
<dbReference type="AlphaFoldDB" id="A0AA97AMQ1"/>
<sequence length="52" mass="6063">MNSQSIDPVILSQVAKKLLRDPLAMKEFSDRVYEKLQADLKLQAIRDGRYNR</sequence>